<dbReference type="EMBL" id="BLLL01000007">
    <property type="protein sequence ID" value="GFH62922.1"/>
    <property type="molecule type" value="Genomic_DNA"/>
</dbReference>
<gene>
    <name evidence="1" type="primary">holB</name>
    <name evidence="1" type="ORF">ZNDK_0693</name>
</gene>
<dbReference type="Proteomes" id="UP000505077">
    <property type="component" value="Unassembled WGS sequence"/>
</dbReference>
<evidence type="ECO:0000313" key="2">
    <source>
        <dbReference type="Proteomes" id="UP000505077"/>
    </source>
</evidence>
<reference evidence="1 2" key="1">
    <citation type="journal article" date="2020" name="ISME J.">
        <title>Parallel Reductive Genome Evolution in Desulfovibrio Ectosymbionts Independently Acquired by Trichonympha Protists in the Termite Gut.</title>
        <authorList>
            <person name="Takeuchi M."/>
            <person name="Kuwahara H."/>
            <person name="Murakami T."/>
            <person name="Takahashi K."/>
            <person name="Kajitani R."/>
            <person name="Toyoda A."/>
            <person name="Itoh T."/>
            <person name="Ohkuma M."/>
            <person name="Hongoh Y."/>
        </authorList>
    </citation>
    <scope>NUCLEOTIDE SEQUENCE [LARGE SCALE GENOMIC DNA]</scope>
    <source>
        <strain evidence="1">ZnDsv-02</strain>
    </source>
</reference>
<dbReference type="Gene3D" id="3.40.50.300">
    <property type="entry name" value="P-loop containing nucleotide triphosphate hydrolases"/>
    <property type="match status" value="1"/>
</dbReference>
<accession>A0A6L2R640</accession>
<name>A0A6L2R640_9BACT</name>
<proteinExistence type="predicted"/>
<protein>
    <submittedName>
        <fullName evidence="1">DNA polymerase III subunit delta</fullName>
    </submittedName>
</protein>
<evidence type="ECO:0000313" key="1">
    <source>
        <dbReference type="EMBL" id="GFH62922.1"/>
    </source>
</evidence>
<dbReference type="Pfam" id="PF13177">
    <property type="entry name" value="DNA_pol3_delta2"/>
    <property type="match status" value="1"/>
</dbReference>
<organism evidence="1 2">
    <name type="scientific">Candidatus Desulfovibrio kirbyi</name>
    <dbReference type="NCBI Taxonomy" id="2696086"/>
    <lineage>
        <taxon>Bacteria</taxon>
        <taxon>Pseudomonadati</taxon>
        <taxon>Thermodesulfobacteriota</taxon>
        <taxon>Desulfovibrionia</taxon>
        <taxon>Desulfovibrionales</taxon>
        <taxon>Desulfovibrionaceae</taxon>
        <taxon>Desulfovibrio</taxon>
    </lineage>
</organism>
<comment type="caution">
    <text evidence="1">The sequence shown here is derived from an EMBL/GenBank/DDBJ whole genome shotgun (WGS) entry which is preliminary data.</text>
</comment>
<sequence length="313" mass="34147">MTAPLFAPIAGVAFERFRSALDRLGNAPPQVLLLEGGREEDRLSMTGYWAARCNCGNLRENAAPCLSCSVCLRIAAGEHSDVLVYDGRISNKEDEENPGVVRALTVDHARDLKRRLGEAPNGDGRRVVALMGIKQSRTDAATALLKVLEEPTPNTVFVLLAPQREQLLPTLVSRSFCLTLPFPDECVSDEESTEWEAGLAGFLRDGRDFFERVSAKNAITADMAARLLLACQKACGVLLAKDGKHAERPLVAALESFSARDLAVCCRWFAEAQEALNSSVTPVRVLQALAARMYVLRADSRAAGMARREETVF</sequence>
<dbReference type="AlphaFoldDB" id="A0A6L2R640"/>
<dbReference type="InterPro" id="IPR027417">
    <property type="entry name" value="P-loop_NTPase"/>
</dbReference>
<dbReference type="SUPFAM" id="SSF52540">
    <property type="entry name" value="P-loop containing nucleoside triphosphate hydrolases"/>
    <property type="match status" value="1"/>
</dbReference>